<evidence type="ECO:0000313" key="4">
    <source>
        <dbReference type="EMBL" id="TMQ48104.1"/>
    </source>
</evidence>
<dbReference type="AlphaFoldDB" id="A0A538S9Q2"/>
<dbReference type="InterPro" id="IPR006626">
    <property type="entry name" value="PbH1"/>
</dbReference>
<dbReference type="InterPro" id="IPR039448">
    <property type="entry name" value="Beta_helix"/>
</dbReference>
<evidence type="ECO:0000256" key="2">
    <source>
        <dbReference type="SAM" id="MobiDB-lite"/>
    </source>
</evidence>
<name>A0A538S9Q2_UNCEI</name>
<evidence type="ECO:0000256" key="1">
    <source>
        <dbReference type="ARBA" id="ARBA00022737"/>
    </source>
</evidence>
<dbReference type="EMBL" id="VBOR01000088">
    <property type="protein sequence ID" value="TMQ48104.1"/>
    <property type="molecule type" value="Genomic_DNA"/>
</dbReference>
<dbReference type="PANTHER" id="PTHR22990:SF15">
    <property type="entry name" value="F-BOX ONLY PROTEIN 10"/>
    <property type="match status" value="1"/>
</dbReference>
<dbReference type="SMART" id="SM00710">
    <property type="entry name" value="PbH1"/>
    <property type="match status" value="6"/>
</dbReference>
<organism evidence="4 5">
    <name type="scientific">Eiseniibacteriota bacterium</name>
    <dbReference type="NCBI Taxonomy" id="2212470"/>
    <lineage>
        <taxon>Bacteria</taxon>
        <taxon>Candidatus Eiseniibacteriota</taxon>
    </lineage>
</organism>
<dbReference type="Proteomes" id="UP000316292">
    <property type="component" value="Unassembled WGS sequence"/>
</dbReference>
<dbReference type="InterPro" id="IPR012334">
    <property type="entry name" value="Pectin_lyas_fold"/>
</dbReference>
<dbReference type="Gene3D" id="2.160.20.10">
    <property type="entry name" value="Single-stranded right-handed beta-helix, Pectin lyase-like"/>
    <property type="match status" value="1"/>
</dbReference>
<feature type="domain" description="Right handed beta helix" evidence="3">
    <location>
        <begin position="159"/>
        <end position="283"/>
    </location>
</feature>
<accession>A0A538S9Q2</accession>
<dbReference type="Pfam" id="PF13229">
    <property type="entry name" value="Beta_helix"/>
    <property type="match status" value="1"/>
</dbReference>
<proteinExistence type="predicted"/>
<dbReference type="InterPro" id="IPR011050">
    <property type="entry name" value="Pectin_lyase_fold/virulence"/>
</dbReference>
<evidence type="ECO:0000313" key="5">
    <source>
        <dbReference type="Proteomes" id="UP000316292"/>
    </source>
</evidence>
<reference evidence="4 5" key="1">
    <citation type="journal article" date="2019" name="Nat. Microbiol.">
        <title>Mediterranean grassland soil C-N compound turnover is dependent on rainfall and depth, and is mediated by genomically divergent microorganisms.</title>
        <authorList>
            <person name="Diamond S."/>
            <person name="Andeer P.F."/>
            <person name="Li Z."/>
            <person name="Crits-Christoph A."/>
            <person name="Burstein D."/>
            <person name="Anantharaman K."/>
            <person name="Lane K.R."/>
            <person name="Thomas B.C."/>
            <person name="Pan C."/>
            <person name="Northen T.R."/>
            <person name="Banfield J.F."/>
        </authorList>
    </citation>
    <scope>NUCLEOTIDE SEQUENCE [LARGE SCALE GENOMIC DNA]</scope>
    <source>
        <strain evidence="4">WS_1</strain>
    </source>
</reference>
<evidence type="ECO:0000259" key="3">
    <source>
        <dbReference type="Pfam" id="PF13229"/>
    </source>
</evidence>
<keyword evidence="1" id="KW-0677">Repeat</keyword>
<dbReference type="InterPro" id="IPR051550">
    <property type="entry name" value="SCF-Subunits/Alg-Epimerases"/>
</dbReference>
<dbReference type="PANTHER" id="PTHR22990">
    <property type="entry name" value="F-BOX ONLY PROTEIN"/>
    <property type="match status" value="1"/>
</dbReference>
<dbReference type="SUPFAM" id="SSF51126">
    <property type="entry name" value="Pectin lyase-like"/>
    <property type="match status" value="1"/>
</dbReference>
<feature type="region of interest" description="Disordered" evidence="2">
    <location>
        <begin position="1"/>
        <end position="46"/>
    </location>
</feature>
<gene>
    <name evidence="4" type="ORF">E6K71_08150</name>
</gene>
<protein>
    <recommendedName>
        <fullName evidence="3">Right handed beta helix domain-containing protein</fullName>
    </recommendedName>
</protein>
<comment type="caution">
    <text evidence="4">The sequence shown here is derived from an EMBL/GenBank/DDBJ whole genome shotgun (WGS) entry which is preliminary data.</text>
</comment>
<sequence length="479" mass="50119">MGHGLHLALSRDRARGPGRGRARGVTEAPRSQGARPGDGGKLPQGRRVIAFPPRPRYPRLALLVLAWIVLGGTWGPGTAQAKRVFVPRQYKSLQAAIDAAHAGDTVWVAAGTYYGPFVLKKRLVLFGDGGPDSTILDGRGSERVLHVEGVGRASILGFSIQNGKAPGGSGIYCLRDTALMIASCKIRNNWEAGVASWQCSPLQISDSEISENKGSGVTASDSHVQLVHVNLRGNESSSGGGVSLVSAELLARDCLFEGNRAGDGTGGGVYGEGSQIRTMNCTFRGNSAAAGGGGIAGRDSSDVRIRGTFFAANHSSTGGALLTDRSSLEVTSSIFTKNRSTTAGSALQIVGRRVAGVNPLVYSNTFYRNGVTAPDGAAVFAIEVAPEIVRNIFVVDSTEKNQAVLDMRAVPKYDCNLVYALDGSARLPAANTILASPSFCDAENENFRVRDLSPVLIAPCGPIGALGKGCTSFRVLPSH</sequence>